<reference evidence="3" key="1">
    <citation type="submission" date="2016-10" db="EMBL/GenBank/DDBJ databases">
        <authorList>
            <person name="Varghese N."/>
            <person name="Submissions S."/>
        </authorList>
    </citation>
    <scope>NUCLEOTIDE SEQUENCE [LARGE SCALE GENOMIC DNA]</scope>
    <source>
        <strain evidence="3">IBRC-M 10761</strain>
    </source>
</reference>
<protein>
    <submittedName>
        <fullName evidence="2">Uncharacterized protein</fullName>
    </submittedName>
</protein>
<dbReference type="Pfam" id="PF21900">
    <property type="entry name" value="DUF6920"/>
    <property type="match status" value="1"/>
</dbReference>
<sequence>MKITFILLLTLHALIHLLGFLKAFEWMELKALPLHLSKSTGLLWLMAGLGMILVVVAYAGSGKNWWYLALLVALFSQVLISLYWSEAKFGTLPNLLLLLVALHAWSMDRFERKVAMEVQDLFPSEVTSGGQAEMQPLAALPEPVQRWLKRSGAEATPIPSQVQVLQDFELKLKPEQTNWYRGSASQFFNPLEPGFVWSLDLSILPLVAVKGRDLLRRGNGEMLIKLWSLIPLVDEKDNPKIDEGSLQRFLGELVWFPSAARSSYLEWERLGPNEAKATLSYWGQKATGTFTFDDSGRFLRFQTERYLGGEEGATRKPWIVEAKGYQTMEGVELPVQCEATWLLDEGPWTWARIRILSVTYRRDEGESPA</sequence>
<keyword evidence="3" id="KW-1185">Reference proteome</keyword>
<evidence type="ECO:0000313" key="3">
    <source>
        <dbReference type="Proteomes" id="UP000199403"/>
    </source>
</evidence>
<gene>
    <name evidence="2" type="ORF">SAMN05192553_104329</name>
</gene>
<feature type="transmembrane region" description="Helical" evidence="1">
    <location>
        <begin position="39"/>
        <end position="58"/>
    </location>
</feature>
<dbReference type="AlphaFoldDB" id="A0A1H6Z9U7"/>
<dbReference type="STRING" id="1416801.SAMN05192553_104329"/>
<keyword evidence="1" id="KW-1133">Transmembrane helix</keyword>
<proteinExistence type="predicted"/>
<accession>A0A1H6Z9U7</accession>
<dbReference type="InterPro" id="IPR054213">
    <property type="entry name" value="DUF6920"/>
</dbReference>
<dbReference type="RefSeq" id="WP_143057638.1">
    <property type="nucleotide sequence ID" value="NZ_FNZH01000004.1"/>
</dbReference>
<organism evidence="2 3">
    <name type="scientific">Cyclobacterium xiamenense</name>
    <dbReference type="NCBI Taxonomy" id="1297121"/>
    <lineage>
        <taxon>Bacteria</taxon>
        <taxon>Pseudomonadati</taxon>
        <taxon>Bacteroidota</taxon>
        <taxon>Cytophagia</taxon>
        <taxon>Cytophagales</taxon>
        <taxon>Cyclobacteriaceae</taxon>
        <taxon>Cyclobacterium</taxon>
    </lineage>
</organism>
<evidence type="ECO:0000313" key="2">
    <source>
        <dbReference type="EMBL" id="SEJ50209.1"/>
    </source>
</evidence>
<dbReference type="EMBL" id="FNZH01000004">
    <property type="protein sequence ID" value="SEJ50209.1"/>
    <property type="molecule type" value="Genomic_DNA"/>
</dbReference>
<name>A0A1H6Z9U7_9BACT</name>
<dbReference type="Proteomes" id="UP000199403">
    <property type="component" value="Unassembled WGS sequence"/>
</dbReference>
<feature type="transmembrane region" description="Helical" evidence="1">
    <location>
        <begin position="65"/>
        <end position="84"/>
    </location>
</feature>
<dbReference type="OrthoDB" id="9786534at2"/>
<evidence type="ECO:0000256" key="1">
    <source>
        <dbReference type="SAM" id="Phobius"/>
    </source>
</evidence>
<keyword evidence="1" id="KW-0472">Membrane</keyword>
<keyword evidence="1" id="KW-0812">Transmembrane</keyword>